<gene>
    <name evidence="2" type="ORF">Nepgr_010645</name>
</gene>
<comment type="caution">
    <text evidence="2">The sequence shown here is derived from an EMBL/GenBank/DDBJ whole genome shotgun (WGS) entry which is preliminary data.</text>
</comment>
<organism evidence="2 3">
    <name type="scientific">Nepenthes gracilis</name>
    <name type="common">Slender pitcher plant</name>
    <dbReference type="NCBI Taxonomy" id="150966"/>
    <lineage>
        <taxon>Eukaryota</taxon>
        <taxon>Viridiplantae</taxon>
        <taxon>Streptophyta</taxon>
        <taxon>Embryophyta</taxon>
        <taxon>Tracheophyta</taxon>
        <taxon>Spermatophyta</taxon>
        <taxon>Magnoliopsida</taxon>
        <taxon>eudicotyledons</taxon>
        <taxon>Gunneridae</taxon>
        <taxon>Pentapetalae</taxon>
        <taxon>Caryophyllales</taxon>
        <taxon>Nepenthaceae</taxon>
        <taxon>Nepenthes</taxon>
    </lineage>
</organism>
<keyword evidence="3" id="KW-1185">Reference proteome</keyword>
<evidence type="ECO:0000313" key="2">
    <source>
        <dbReference type="EMBL" id="GMH08805.1"/>
    </source>
</evidence>
<accession>A0AAD3XLI6</accession>
<evidence type="ECO:0000256" key="1">
    <source>
        <dbReference type="SAM" id="Phobius"/>
    </source>
</evidence>
<dbReference type="PANTHER" id="PTHR36595">
    <property type="entry name" value="TRANSMEMBRANE PROTEIN"/>
    <property type="match status" value="1"/>
</dbReference>
<protein>
    <submittedName>
        <fullName evidence="2">Uncharacterized protein</fullName>
    </submittedName>
</protein>
<dbReference type="EMBL" id="BSYO01000008">
    <property type="protein sequence ID" value="GMH08805.1"/>
    <property type="molecule type" value="Genomic_DNA"/>
</dbReference>
<dbReference type="Proteomes" id="UP001279734">
    <property type="component" value="Unassembled WGS sequence"/>
</dbReference>
<name>A0AAD3XLI6_NEPGR</name>
<feature type="transmembrane region" description="Helical" evidence="1">
    <location>
        <begin position="14"/>
        <end position="32"/>
    </location>
</feature>
<proteinExistence type="predicted"/>
<dbReference type="AlphaFoldDB" id="A0AAD3XLI6"/>
<keyword evidence="1" id="KW-0472">Membrane</keyword>
<sequence>MLYSTIEFVYITTLNPHFVFCVFHVIIAFLLITCSKTTSRIVEDTSVVSLPIDAIDASVASDEEENANDENCSFDQAAMEAEENDRNAEEDELRRRIEAFIEKVNNEWRAEKLRSRNYSFDRHN</sequence>
<dbReference type="PANTHER" id="PTHR36595:SF1">
    <property type="entry name" value="TRANSMEMBRANE PROTEIN"/>
    <property type="match status" value="1"/>
</dbReference>
<keyword evidence="1" id="KW-1133">Transmembrane helix</keyword>
<reference evidence="2" key="1">
    <citation type="submission" date="2023-05" db="EMBL/GenBank/DDBJ databases">
        <title>Nepenthes gracilis genome sequencing.</title>
        <authorList>
            <person name="Fukushima K."/>
        </authorList>
    </citation>
    <scope>NUCLEOTIDE SEQUENCE</scope>
    <source>
        <strain evidence="2">SING2019-196</strain>
    </source>
</reference>
<keyword evidence="1" id="KW-0812">Transmembrane</keyword>
<evidence type="ECO:0000313" key="3">
    <source>
        <dbReference type="Proteomes" id="UP001279734"/>
    </source>
</evidence>